<name>A0ABV9DE39_9BACI</name>
<feature type="transmembrane region" description="Helical" evidence="6">
    <location>
        <begin position="62"/>
        <end position="85"/>
    </location>
</feature>
<evidence type="ECO:0000256" key="6">
    <source>
        <dbReference type="SAM" id="Phobius"/>
    </source>
</evidence>
<keyword evidence="5 6" id="KW-0472">Membrane</keyword>
<proteinExistence type="inferred from homology"/>
<feature type="transmembrane region" description="Helical" evidence="6">
    <location>
        <begin position="328"/>
        <end position="354"/>
    </location>
</feature>
<gene>
    <name evidence="7" type="primary">ytvI</name>
    <name evidence="7" type="ORF">ACFO3D_00390</name>
</gene>
<sequence>MYKHRIDQLLRLLVVLFSVIFIYLIMYFTVPSIYPFLIAVLLSLFLNPSVTFLEEKLKMPRLLATIVIILILLTAVVSFIIFLVAELIQGTTYLAENLPAHFKIIVRVVENFIDAEILPVYEKITSFFHTLSPGQQETVSENLKLLINQTAETGTDFLRDMLMQIPQTLTLLPGSFTTSIFVLLATVIITKDWNVYVNTMKKITPASVHQIGISVWVHLQNAMFGFIKAQLILITISACIIFVGLTVLQIKHAMTIALIAALVDILPLIGTGIIFIPWVLYLFLTGDYPLTISITVLYMLVVIQRQFLEPKIVSSNIGLNPLAALVALFAGIQIWGVLGLFLGPLLLIICNAFYRAGVFNQILKFVKGT</sequence>
<evidence type="ECO:0000256" key="4">
    <source>
        <dbReference type="ARBA" id="ARBA00022989"/>
    </source>
</evidence>
<dbReference type="PANTHER" id="PTHR21716:SF68">
    <property type="entry name" value="TRANSPORT PROTEIN YTVI-RELATED"/>
    <property type="match status" value="1"/>
</dbReference>
<dbReference type="InterPro" id="IPR014227">
    <property type="entry name" value="YtvI-like"/>
</dbReference>
<feature type="transmembrane region" description="Helical" evidence="6">
    <location>
        <begin position="256"/>
        <end position="283"/>
    </location>
</feature>
<evidence type="ECO:0000256" key="1">
    <source>
        <dbReference type="ARBA" id="ARBA00004141"/>
    </source>
</evidence>
<evidence type="ECO:0000256" key="5">
    <source>
        <dbReference type="ARBA" id="ARBA00023136"/>
    </source>
</evidence>
<dbReference type="Pfam" id="PF01594">
    <property type="entry name" value="AI-2E_transport"/>
    <property type="match status" value="1"/>
</dbReference>
<feature type="transmembrane region" description="Helical" evidence="6">
    <location>
        <begin position="290"/>
        <end position="308"/>
    </location>
</feature>
<accession>A0ABV9DE39</accession>
<comment type="caution">
    <text evidence="7">The sequence shown here is derived from an EMBL/GenBank/DDBJ whole genome shotgun (WGS) entry which is preliminary data.</text>
</comment>
<evidence type="ECO:0000313" key="7">
    <source>
        <dbReference type="EMBL" id="MFC4556662.1"/>
    </source>
</evidence>
<feature type="transmembrane region" description="Helical" evidence="6">
    <location>
        <begin position="231"/>
        <end position="250"/>
    </location>
</feature>
<dbReference type="Proteomes" id="UP001595989">
    <property type="component" value="Unassembled WGS sequence"/>
</dbReference>
<feature type="transmembrane region" description="Helical" evidence="6">
    <location>
        <begin position="9"/>
        <end position="27"/>
    </location>
</feature>
<evidence type="ECO:0000256" key="3">
    <source>
        <dbReference type="ARBA" id="ARBA00022692"/>
    </source>
</evidence>
<dbReference type="InterPro" id="IPR002549">
    <property type="entry name" value="AI-2E-like"/>
</dbReference>
<reference evidence="8" key="1">
    <citation type="journal article" date="2019" name="Int. J. Syst. Evol. Microbiol.">
        <title>The Global Catalogue of Microorganisms (GCM) 10K type strain sequencing project: providing services to taxonomists for standard genome sequencing and annotation.</title>
        <authorList>
            <consortium name="The Broad Institute Genomics Platform"/>
            <consortium name="The Broad Institute Genome Sequencing Center for Infectious Disease"/>
            <person name="Wu L."/>
            <person name="Ma J."/>
        </authorList>
    </citation>
    <scope>NUCLEOTIDE SEQUENCE [LARGE SCALE GENOMIC DNA]</scope>
    <source>
        <strain evidence="8">CGMCC 4.7426</strain>
    </source>
</reference>
<feature type="transmembrane region" description="Helical" evidence="6">
    <location>
        <begin position="171"/>
        <end position="190"/>
    </location>
</feature>
<dbReference type="EMBL" id="JBHSFU010000001">
    <property type="protein sequence ID" value="MFC4556662.1"/>
    <property type="molecule type" value="Genomic_DNA"/>
</dbReference>
<protein>
    <submittedName>
        <fullName evidence="7">Sporulation integral membrane protein YtvI</fullName>
    </submittedName>
</protein>
<organism evidence="7 8">
    <name type="scientific">Virgibacillus kekensis</name>
    <dbReference type="NCBI Taxonomy" id="202261"/>
    <lineage>
        <taxon>Bacteria</taxon>
        <taxon>Bacillati</taxon>
        <taxon>Bacillota</taxon>
        <taxon>Bacilli</taxon>
        <taxon>Bacillales</taxon>
        <taxon>Bacillaceae</taxon>
        <taxon>Virgibacillus</taxon>
    </lineage>
</organism>
<keyword evidence="8" id="KW-1185">Reference proteome</keyword>
<comment type="subcellular location">
    <subcellularLocation>
        <location evidence="1">Membrane</location>
        <topology evidence="1">Multi-pass membrane protein</topology>
    </subcellularLocation>
</comment>
<dbReference type="RefSeq" id="WP_390292589.1">
    <property type="nucleotide sequence ID" value="NZ_JBHSFU010000001.1"/>
</dbReference>
<keyword evidence="4 6" id="KW-1133">Transmembrane helix</keyword>
<comment type="similarity">
    <text evidence="2">Belongs to the autoinducer-2 exporter (AI-2E) (TC 2.A.86) family.</text>
</comment>
<dbReference type="PANTHER" id="PTHR21716">
    <property type="entry name" value="TRANSMEMBRANE PROTEIN"/>
    <property type="match status" value="1"/>
</dbReference>
<evidence type="ECO:0000256" key="2">
    <source>
        <dbReference type="ARBA" id="ARBA00009773"/>
    </source>
</evidence>
<dbReference type="NCBIfam" id="TIGR02872">
    <property type="entry name" value="spore_ytvI"/>
    <property type="match status" value="1"/>
</dbReference>
<evidence type="ECO:0000313" key="8">
    <source>
        <dbReference type="Proteomes" id="UP001595989"/>
    </source>
</evidence>
<keyword evidence="3 6" id="KW-0812">Transmembrane</keyword>